<protein>
    <submittedName>
        <fullName evidence="1">Uncharacterized protein</fullName>
    </submittedName>
</protein>
<accession>A0ABD3X6Q3</accession>
<keyword evidence="2" id="KW-1185">Reference proteome</keyword>
<reference evidence="1 2" key="1">
    <citation type="submission" date="2024-11" db="EMBL/GenBank/DDBJ databases">
        <title>Chromosome-level genome assembly of the freshwater bivalve Anodonta woodiana.</title>
        <authorList>
            <person name="Chen X."/>
        </authorList>
    </citation>
    <scope>NUCLEOTIDE SEQUENCE [LARGE SCALE GENOMIC DNA]</scope>
    <source>
        <strain evidence="1">MN2024</strain>
        <tissue evidence="1">Gills</tissue>
    </source>
</reference>
<comment type="caution">
    <text evidence="1">The sequence shown here is derived from an EMBL/GenBank/DDBJ whole genome shotgun (WGS) entry which is preliminary data.</text>
</comment>
<dbReference type="AlphaFoldDB" id="A0ABD3X6Q3"/>
<sequence length="95" mass="10863">MLTRYRVEELQSAVSSLKQKKVKEAFSKTGIHPWNPDAIDKTKLVNSHLKTVICQPLPSCEPSTRPKLVMHSRVLTCDNLYRKLEEKATEGKERA</sequence>
<evidence type="ECO:0000313" key="1">
    <source>
        <dbReference type="EMBL" id="KAL3881919.1"/>
    </source>
</evidence>
<dbReference type="EMBL" id="JBJQND010000003">
    <property type="protein sequence ID" value="KAL3881919.1"/>
    <property type="molecule type" value="Genomic_DNA"/>
</dbReference>
<proteinExistence type="predicted"/>
<gene>
    <name evidence="1" type="ORF">ACJMK2_028305</name>
</gene>
<evidence type="ECO:0000313" key="2">
    <source>
        <dbReference type="Proteomes" id="UP001634394"/>
    </source>
</evidence>
<name>A0ABD3X6Q3_SINWO</name>
<dbReference type="Proteomes" id="UP001634394">
    <property type="component" value="Unassembled WGS sequence"/>
</dbReference>
<organism evidence="1 2">
    <name type="scientific">Sinanodonta woodiana</name>
    <name type="common">Chinese pond mussel</name>
    <name type="synonym">Anodonta woodiana</name>
    <dbReference type="NCBI Taxonomy" id="1069815"/>
    <lineage>
        <taxon>Eukaryota</taxon>
        <taxon>Metazoa</taxon>
        <taxon>Spiralia</taxon>
        <taxon>Lophotrochozoa</taxon>
        <taxon>Mollusca</taxon>
        <taxon>Bivalvia</taxon>
        <taxon>Autobranchia</taxon>
        <taxon>Heteroconchia</taxon>
        <taxon>Palaeoheterodonta</taxon>
        <taxon>Unionida</taxon>
        <taxon>Unionoidea</taxon>
        <taxon>Unionidae</taxon>
        <taxon>Unioninae</taxon>
        <taxon>Sinanodonta</taxon>
    </lineage>
</organism>